<name>A0A3S2TM31_9BURK</name>
<dbReference type="RefSeq" id="WP_128198439.1">
    <property type="nucleotide sequence ID" value="NZ_SACT01000003.1"/>
</dbReference>
<organism evidence="2 3">
    <name type="scientific">Rubrivivax albus</name>
    <dbReference type="NCBI Taxonomy" id="2499835"/>
    <lineage>
        <taxon>Bacteria</taxon>
        <taxon>Pseudomonadati</taxon>
        <taxon>Pseudomonadota</taxon>
        <taxon>Betaproteobacteria</taxon>
        <taxon>Burkholderiales</taxon>
        <taxon>Sphaerotilaceae</taxon>
        <taxon>Rubrivivax</taxon>
    </lineage>
</organism>
<dbReference type="EMBL" id="SACT01000003">
    <property type="protein sequence ID" value="RVT51438.1"/>
    <property type="molecule type" value="Genomic_DNA"/>
</dbReference>
<protein>
    <submittedName>
        <fullName evidence="2">DUF1840 domain-containing protein</fullName>
    </submittedName>
</protein>
<dbReference type="InterPro" id="IPR014991">
    <property type="entry name" value="DUF1840"/>
</dbReference>
<evidence type="ECO:0000313" key="2">
    <source>
        <dbReference type="EMBL" id="RVT51438.1"/>
    </source>
</evidence>
<reference evidence="2 3" key="1">
    <citation type="submission" date="2019-01" db="EMBL/GenBank/DDBJ databases">
        <authorList>
            <person name="Chen W.-M."/>
        </authorList>
    </citation>
    <scope>NUCLEOTIDE SEQUENCE [LARGE SCALE GENOMIC DNA]</scope>
    <source>
        <strain evidence="2 3">ICH-3</strain>
    </source>
</reference>
<evidence type="ECO:0000256" key="1">
    <source>
        <dbReference type="SAM" id="MobiDB-lite"/>
    </source>
</evidence>
<dbReference type="Pfam" id="PF08895">
    <property type="entry name" value="DUF1840"/>
    <property type="match status" value="1"/>
</dbReference>
<feature type="region of interest" description="Disordered" evidence="1">
    <location>
        <begin position="57"/>
        <end position="76"/>
    </location>
</feature>
<dbReference type="AlphaFoldDB" id="A0A3S2TM31"/>
<sequence length="103" mass="10988">MIYRFRSPAAGDVVMLGASGDELLRILGREPAAQGIIEPPAMPAAIAALQAAVAAAEAPADTEDHEADGSERQRGVSLRQRVWPMMEMLKRAHAEDAPVVWGV</sequence>
<accession>A0A3S2TM31</accession>
<proteinExistence type="predicted"/>
<dbReference type="Proteomes" id="UP000288178">
    <property type="component" value="Unassembled WGS sequence"/>
</dbReference>
<evidence type="ECO:0000313" key="3">
    <source>
        <dbReference type="Proteomes" id="UP000288178"/>
    </source>
</evidence>
<dbReference type="OrthoDB" id="5296629at2"/>
<gene>
    <name evidence="2" type="ORF">ENE75_11460</name>
</gene>
<keyword evidence="3" id="KW-1185">Reference proteome</keyword>
<comment type="caution">
    <text evidence="2">The sequence shown here is derived from an EMBL/GenBank/DDBJ whole genome shotgun (WGS) entry which is preliminary data.</text>
</comment>